<dbReference type="AlphaFoldDB" id="A0A1F6MFD5"/>
<feature type="domain" description="Thioredoxin-like fold" evidence="2">
    <location>
        <begin position="54"/>
        <end position="212"/>
    </location>
</feature>
<dbReference type="InterPro" id="IPR012336">
    <property type="entry name" value="Thioredoxin-like_fold"/>
</dbReference>
<keyword evidence="1" id="KW-0472">Membrane</keyword>
<keyword evidence="1" id="KW-0812">Transmembrane</keyword>
<proteinExistence type="predicted"/>
<evidence type="ECO:0000313" key="4">
    <source>
        <dbReference type="Proteomes" id="UP000177457"/>
    </source>
</evidence>
<dbReference type="Proteomes" id="UP000177457">
    <property type="component" value="Unassembled WGS sequence"/>
</dbReference>
<accession>A0A1F6MFD5</accession>
<dbReference type="Gene3D" id="3.40.30.10">
    <property type="entry name" value="Glutaredoxin"/>
    <property type="match status" value="1"/>
</dbReference>
<evidence type="ECO:0000313" key="3">
    <source>
        <dbReference type="EMBL" id="OGH70377.1"/>
    </source>
</evidence>
<comment type="caution">
    <text evidence="3">The sequence shown here is derived from an EMBL/GenBank/DDBJ whole genome shotgun (WGS) entry which is preliminary data.</text>
</comment>
<organism evidence="3 4">
    <name type="scientific">Candidatus Magasanikbacteria bacterium RIFCSPHIGHO2_02_FULL_51_14</name>
    <dbReference type="NCBI Taxonomy" id="1798683"/>
    <lineage>
        <taxon>Bacteria</taxon>
        <taxon>Candidatus Magasanikiibacteriota</taxon>
    </lineage>
</organism>
<dbReference type="Pfam" id="PF13462">
    <property type="entry name" value="Thioredoxin_4"/>
    <property type="match status" value="1"/>
</dbReference>
<dbReference type="InterPro" id="IPR036249">
    <property type="entry name" value="Thioredoxin-like_sf"/>
</dbReference>
<name>A0A1F6MFD5_9BACT</name>
<dbReference type="EMBL" id="MFQE01000048">
    <property type="protein sequence ID" value="OGH70377.1"/>
    <property type="molecule type" value="Genomic_DNA"/>
</dbReference>
<gene>
    <name evidence="3" type="ORF">A3C90_03220</name>
</gene>
<dbReference type="STRING" id="1798683.A3C90_03220"/>
<sequence>MLKTRHILFIFLPAVIIAAFALFIRLLQYEPLFPKEDNTVAEEPQALQIPIFPDDPILGDKKAGVTLIAFEDLGCAGCAEQHAVFQDLLEKYPKKLKIIWKPLPVTIIPYPSGRAHEYAYCANKQDSFGEFISLVFANQIDISPDALNASANEAGLDPEDLKTCLESGEAAAYTKMTEELGRALNIQSVPTIFLENIQIDHPRTIEGWETLLQLTQ</sequence>
<keyword evidence="1" id="KW-1133">Transmembrane helix</keyword>
<evidence type="ECO:0000256" key="1">
    <source>
        <dbReference type="SAM" id="Phobius"/>
    </source>
</evidence>
<dbReference type="SUPFAM" id="SSF52833">
    <property type="entry name" value="Thioredoxin-like"/>
    <property type="match status" value="1"/>
</dbReference>
<feature type="transmembrane region" description="Helical" evidence="1">
    <location>
        <begin position="7"/>
        <end position="27"/>
    </location>
</feature>
<reference evidence="3 4" key="1">
    <citation type="journal article" date="2016" name="Nat. Commun.">
        <title>Thousands of microbial genomes shed light on interconnected biogeochemical processes in an aquifer system.</title>
        <authorList>
            <person name="Anantharaman K."/>
            <person name="Brown C.T."/>
            <person name="Hug L.A."/>
            <person name="Sharon I."/>
            <person name="Castelle C.J."/>
            <person name="Probst A.J."/>
            <person name="Thomas B.C."/>
            <person name="Singh A."/>
            <person name="Wilkins M.J."/>
            <person name="Karaoz U."/>
            <person name="Brodie E.L."/>
            <person name="Williams K.H."/>
            <person name="Hubbard S.S."/>
            <person name="Banfield J.F."/>
        </authorList>
    </citation>
    <scope>NUCLEOTIDE SEQUENCE [LARGE SCALE GENOMIC DNA]</scope>
</reference>
<protein>
    <recommendedName>
        <fullName evidence="2">Thioredoxin-like fold domain-containing protein</fullName>
    </recommendedName>
</protein>
<evidence type="ECO:0000259" key="2">
    <source>
        <dbReference type="Pfam" id="PF13462"/>
    </source>
</evidence>